<dbReference type="Pfam" id="PF05947">
    <property type="entry name" value="T6SS_TssF"/>
    <property type="match status" value="1"/>
</dbReference>
<proteinExistence type="predicted"/>
<sequence length="608" mass="67474">MEDLLPYFERELVYLRRLGREFYERYPRVGGALQLGDDTCPDPHVEQLIQSVALLSARVAKRLDDSYPELTEALLETMFPHYLRPFPSCSIVRATYPSIKSAGEAPMLTIARGTEMDSSAVDGVRCGFKTAYDIVLSSMTLAAARFDPVVRAPSSVTLPSSASAALSIVIDGAAPAELPALRVFIDGEPSFCAALRDALFMHAVCAYVETEPGRWTALPAVPLAPVGFAEDEALIPFDARSHVAYRVLSEYFVFPEKFNFFDIDLVALRALLPQGCRRFTLHVVLAGLRPDSSRARMLASLSETNLLLGCSPVVNLFQRPGQPISVTQLTADYAVVADAAHAKSFEVYSIDSVKMVRRRGQKEAVTEFRPFYSLRHGEDASSKNGHYWMLRSDDELAALSPGHEKRITLIDSDFNPMEVEKTSLSIALSCTNRDLPNALKYGQAGGDLTPLRDADSYSVRLLRRPTRTYRFAKGSQQWRLISHLTVNQHALSQGGLPALREMLALYDLPHSPISRRQIEGITNLQQAATVTWMRHKHGAALVHGTEMRITLDEEAFVGSGLLLFVEVIDQFLGLYVQVNSFIELLVLSKQSDKELMRCKPRSGYLTLA</sequence>
<dbReference type="PANTHER" id="PTHR35370">
    <property type="entry name" value="CYTOPLASMIC PROTEIN-RELATED-RELATED"/>
    <property type="match status" value="1"/>
</dbReference>
<dbReference type="PIRSF" id="PIRSF028304">
    <property type="entry name" value="UCP028304"/>
    <property type="match status" value="1"/>
</dbReference>
<dbReference type="AlphaFoldDB" id="A0A1E8PPY2"/>
<evidence type="ECO:0000313" key="1">
    <source>
        <dbReference type="EMBL" id="OFJ48281.1"/>
    </source>
</evidence>
<name>A0A1E8PPY2_9BURK</name>
<organism evidence="1 2">
    <name type="scientific">Janthinobacterium lividum</name>
    <dbReference type="NCBI Taxonomy" id="29581"/>
    <lineage>
        <taxon>Bacteria</taxon>
        <taxon>Pseudomonadati</taxon>
        <taxon>Pseudomonadota</taxon>
        <taxon>Betaproteobacteria</taxon>
        <taxon>Burkholderiales</taxon>
        <taxon>Oxalobacteraceae</taxon>
        <taxon>Janthinobacterium</taxon>
    </lineage>
</organism>
<reference evidence="1 2" key="1">
    <citation type="submission" date="2016-10" db="EMBL/GenBank/DDBJ databases">
        <title>Updated version of Genome Assembly of Janthinobacterium lividum ERGS5:01.</title>
        <authorList>
            <person name="Kumar R."/>
            <person name="Acharya V."/>
            <person name="Singh D."/>
        </authorList>
    </citation>
    <scope>NUCLEOTIDE SEQUENCE [LARGE SCALE GENOMIC DNA]</scope>
    <source>
        <strain evidence="1 2">ERGS5:01</strain>
    </source>
</reference>
<dbReference type="Proteomes" id="UP000092634">
    <property type="component" value="Unassembled WGS sequence"/>
</dbReference>
<gene>
    <name evidence="1" type="ORF">BA896_004135</name>
</gene>
<dbReference type="NCBIfam" id="TIGR03359">
    <property type="entry name" value="VI_chp_6"/>
    <property type="match status" value="1"/>
</dbReference>
<dbReference type="EMBL" id="MAQB02000001">
    <property type="protein sequence ID" value="OFJ48281.1"/>
    <property type="molecule type" value="Genomic_DNA"/>
</dbReference>
<dbReference type="PANTHER" id="PTHR35370:SF1">
    <property type="entry name" value="TYPE VI SECRETION SYSTEM COMPONENT TSSF1"/>
    <property type="match status" value="1"/>
</dbReference>
<evidence type="ECO:0000313" key="2">
    <source>
        <dbReference type="Proteomes" id="UP000092634"/>
    </source>
</evidence>
<protein>
    <submittedName>
        <fullName evidence="1">Type VI secretion protein</fullName>
    </submittedName>
</protein>
<comment type="caution">
    <text evidence="1">The sequence shown here is derived from an EMBL/GenBank/DDBJ whole genome shotgun (WGS) entry which is preliminary data.</text>
</comment>
<dbReference type="InterPro" id="IPR010272">
    <property type="entry name" value="T6SS_TssF"/>
</dbReference>
<accession>A0A1E8PPY2</accession>